<evidence type="ECO:0000313" key="2">
    <source>
        <dbReference type="Proteomes" id="UP001056120"/>
    </source>
</evidence>
<dbReference type="EMBL" id="CM042020">
    <property type="protein sequence ID" value="KAI3821739.1"/>
    <property type="molecule type" value="Genomic_DNA"/>
</dbReference>
<gene>
    <name evidence="1" type="ORF">L1987_09311</name>
</gene>
<accession>A0ACB9JML7</accession>
<evidence type="ECO:0000313" key="1">
    <source>
        <dbReference type="EMBL" id="KAI3821739.1"/>
    </source>
</evidence>
<sequence>MGSKRKGKEPALKKQRGGNSEGHDTAAEEGRIVKPDWNRSNRLSKLVVEWQVDLYMEKISEIPRASVMDKIVKFDTGAINPKRAYEYPSTNHIYCAVKDDEWCTMLAELFQVDEVDPEMKLMKYQLKPLPRLLSRMLMDANAIPEGAKPYKMRQTPFCIKKLDEFIWDFKRERTRCILIDLVNKRRQVFKRTDVPDEEEIFDVDNEEQNQEEDEERRESIQSVPQQGQGSVSKVLQHPIEFGRWSLGERRLWEIFSEEHEKTRRWREEQERLAAQEREDMEKKNGRVCYYKRAR</sequence>
<reference evidence="1 2" key="2">
    <citation type="journal article" date="2022" name="Mol. Ecol. Resour.">
        <title>The genomes of chicory, endive, great burdock and yacon provide insights into Asteraceae paleo-polyploidization history and plant inulin production.</title>
        <authorList>
            <person name="Fan W."/>
            <person name="Wang S."/>
            <person name="Wang H."/>
            <person name="Wang A."/>
            <person name="Jiang F."/>
            <person name="Liu H."/>
            <person name="Zhao H."/>
            <person name="Xu D."/>
            <person name="Zhang Y."/>
        </authorList>
    </citation>
    <scope>NUCLEOTIDE SEQUENCE [LARGE SCALE GENOMIC DNA]</scope>
    <source>
        <strain evidence="2">cv. Yunnan</strain>
        <tissue evidence="1">Leaves</tissue>
    </source>
</reference>
<protein>
    <submittedName>
        <fullName evidence="1">Uncharacterized protein</fullName>
    </submittedName>
</protein>
<comment type="caution">
    <text evidence="1">The sequence shown here is derived from an EMBL/GenBank/DDBJ whole genome shotgun (WGS) entry which is preliminary data.</text>
</comment>
<reference evidence="2" key="1">
    <citation type="journal article" date="2022" name="Mol. Ecol. Resour.">
        <title>The genomes of chicory, endive, great burdock and yacon provide insights into Asteraceae palaeo-polyploidization history and plant inulin production.</title>
        <authorList>
            <person name="Fan W."/>
            <person name="Wang S."/>
            <person name="Wang H."/>
            <person name="Wang A."/>
            <person name="Jiang F."/>
            <person name="Liu H."/>
            <person name="Zhao H."/>
            <person name="Xu D."/>
            <person name="Zhang Y."/>
        </authorList>
    </citation>
    <scope>NUCLEOTIDE SEQUENCE [LARGE SCALE GENOMIC DNA]</scope>
    <source>
        <strain evidence="2">cv. Yunnan</strain>
    </source>
</reference>
<proteinExistence type="predicted"/>
<dbReference type="Proteomes" id="UP001056120">
    <property type="component" value="Linkage Group LG03"/>
</dbReference>
<name>A0ACB9JML7_9ASTR</name>
<keyword evidence="2" id="KW-1185">Reference proteome</keyword>
<organism evidence="1 2">
    <name type="scientific">Smallanthus sonchifolius</name>
    <dbReference type="NCBI Taxonomy" id="185202"/>
    <lineage>
        <taxon>Eukaryota</taxon>
        <taxon>Viridiplantae</taxon>
        <taxon>Streptophyta</taxon>
        <taxon>Embryophyta</taxon>
        <taxon>Tracheophyta</taxon>
        <taxon>Spermatophyta</taxon>
        <taxon>Magnoliopsida</taxon>
        <taxon>eudicotyledons</taxon>
        <taxon>Gunneridae</taxon>
        <taxon>Pentapetalae</taxon>
        <taxon>asterids</taxon>
        <taxon>campanulids</taxon>
        <taxon>Asterales</taxon>
        <taxon>Asteraceae</taxon>
        <taxon>Asteroideae</taxon>
        <taxon>Heliantheae alliance</taxon>
        <taxon>Millerieae</taxon>
        <taxon>Smallanthus</taxon>
    </lineage>
</organism>